<dbReference type="InterPro" id="IPR006249">
    <property type="entry name" value="Aconitase/IRP2"/>
</dbReference>
<proteinExistence type="predicted"/>
<dbReference type="STRING" id="13616.ENSMODP00000014741"/>
<dbReference type="InterPro" id="IPR015931">
    <property type="entry name" value="Acnase/IPM_dHydase_lsu_aba_1/3"/>
</dbReference>
<dbReference type="PANTHER" id="PTHR11670">
    <property type="entry name" value="ACONITASE/IRON-RESPONSIVE ELEMENT FAMILY MEMBER"/>
    <property type="match status" value="1"/>
</dbReference>
<evidence type="ECO:0000259" key="5">
    <source>
        <dbReference type="Pfam" id="PF00330"/>
    </source>
</evidence>
<keyword evidence="7" id="KW-1185">Reference proteome</keyword>
<keyword evidence="4" id="KW-0472">Membrane</keyword>
<dbReference type="Gene3D" id="3.30.499.10">
    <property type="entry name" value="Aconitase, domain 3"/>
    <property type="match status" value="1"/>
</dbReference>
<dbReference type="InParanoid" id="F7CW14"/>
<reference evidence="6" key="2">
    <citation type="submission" date="2025-08" db="UniProtKB">
        <authorList>
            <consortium name="Ensembl"/>
        </authorList>
    </citation>
    <scope>IDENTIFICATION</scope>
</reference>
<dbReference type="eggNOG" id="KOG0452">
    <property type="taxonomic scope" value="Eukaryota"/>
</dbReference>
<evidence type="ECO:0000256" key="4">
    <source>
        <dbReference type="SAM" id="Phobius"/>
    </source>
</evidence>
<dbReference type="AlphaFoldDB" id="F7CW14"/>
<dbReference type="Ensembl" id="ENSMODT00000015013.5">
    <property type="protein sequence ID" value="ENSMODP00000014741.5"/>
    <property type="gene ID" value="ENSMODG00000011768.5"/>
</dbReference>
<dbReference type="InterPro" id="IPR036008">
    <property type="entry name" value="Aconitase_4Fe-4S_dom"/>
</dbReference>
<evidence type="ECO:0000256" key="3">
    <source>
        <dbReference type="ARBA" id="ARBA00023014"/>
    </source>
</evidence>
<dbReference type="GO" id="GO:0046872">
    <property type="term" value="F:metal ion binding"/>
    <property type="evidence" value="ECO:0007669"/>
    <property type="project" value="UniProtKB-KW"/>
</dbReference>
<evidence type="ECO:0000256" key="2">
    <source>
        <dbReference type="ARBA" id="ARBA00023004"/>
    </source>
</evidence>
<keyword evidence="4" id="KW-1133">Transmembrane helix</keyword>
<keyword evidence="2" id="KW-0408">Iron</keyword>
<evidence type="ECO:0000256" key="1">
    <source>
        <dbReference type="ARBA" id="ARBA00022723"/>
    </source>
</evidence>
<dbReference type="HOGENOM" id="CLU_013476_2_1_1"/>
<sequence>MDAPSAGSAFEDLIEALNDSTVTKFFNLPKLGGTKYDALPYSIRVLLEAAVRNCDGFLVKKEDVMNILDWKSKQNNVEVPFLPARVLLQDFTGIPAMVDFAAMREAVKTLGGDPKNVHPACPTDLTVDHSLQIDFSKCAIQNAPNPGGGDLQKTTSKLSPLKVQPRKVSCRGQTTCRGPCDTGELGRNSGKFSAQIENTPILCPFHLQPVPEYEPILVVIYYPVEITLFFFFKAKLQLTLKVTSMLWQYVRILYMCMSFCVFEMIFQHIFILFLKTVQSQRN</sequence>
<reference evidence="6" key="3">
    <citation type="submission" date="2025-09" db="UniProtKB">
        <authorList>
            <consortium name="Ensembl"/>
        </authorList>
    </citation>
    <scope>IDENTIFICATION</scope>
</reference>
<dbReference type="GO" id="GO:0051536">
    <property type="term" value="F:iron-sulfur cluster binding"/>
    <property type="evidence" value="ECO:0007669"/>
    <property type="project" value="UniProtKB-KW"/>
</dbReference>
<protein>
    <recommendedName>
        <fullName evidence="5">Aconitase/3-isopropylmalate dehydratase large subunit alpha/beta/alpha domain-containing protein</fullName>
    </recommendedName>
</protein>
<name>F7CW14_MONDO</name>
<dbReference type="InterPro" id="IPR001030">
    <property type="entry name" value="Acoase/IPM_deHydtase_lsu_aba"/>
</dbReference>
<accession>F7CW14</accession>
<feature type="transmembrane region" description="Helical" evidence="4">
    <location>
        <begin position="252"/>
        <end position="274"/>
    </location>
</feature>
<evidence type="ECO:0000313" key="7">
    <source>
        <dbReference type="Proteomes" id="UP000002280"/>
    </source>
</evidence>
<dbReference type="SUPFAM" id="SSF53732">
    <property type="entry name" value="Aconitase iron-sulfur domain"/>
    <property type="match status" value="1"/>
</dbReference>
<organism evidence="6 7">
    <name type="scientific">Monodelphis domestica</name>
    <name type="common">Gray short-tailed opossum</name>
    <dbReference type="NCBI Taxonomy" id="13616"/>
    <lineage>
        <taxon>Eukaryota</taxon>
        <taxon>Metazoa</taxon>
        <taxon>Chordata</taxon>
        <taxon>Craniata</taxon>
        <taxon>Vertebrata</taxon>
        <taxon>Euteleostomi</taxon>
        <taxon>Mammalia</taxon>
        <taxon>Metatheria</taxon>
        <taxon>Didelphimorphia</taxon>
        <taxon>Didelphidae</taxon>
        <taxon>Monodelphis</taxon>
    </lineage>
</organism>
<dbReference type="OMA" id="MIFQHIF"/>
<feature type="domain" description="Aconitase/3-isopropylmalate dehydratase large subunit alpha/beta/alpha" evidence="5">
    <location>
        <begin position="71"/>
        <end position="133"/>
    </location>
</feature>
<dbReference type="Pfam" id="PF00330">
    <property type="entry name" value="Aconitase"/>
    <property type="match status" value="1"/>
</dbReference>
<feature type="transmembrane region" description="Helical" evidence="4">
    <location>
        <begin position="213"/>
        <end position="232"/>
    </location>
</feature>
<keyword evidence="1" id="KW-0479">Metal-binding</keyword>
<dbReference type="FunFam" id="3.30.499.10:FF:000012">
    <property type="entry name" value="Iron-responsive element binding protein 2"/>
    <property type="match status" value="1"/>
</dbReference>
<dbReference type="Proteomes" id="UP000002280">
    <property type="component" value="Chromosome 1"/>
</dbReference>
<reference evidence="6 7" key="1">
    <citation type="journal article" date="2007" name="Nature">
        <title>Genome of the marsupial Monodelphis domestica reveals innovation in non-coding sequences.</title>
        <authorList>
            <person name="Mikkelsen T.S."/>
            <person name="Wakefield M.J."/>
            <person name="Aken B."/>
            <person name="Amemiya C.T."/>
            <person name="Chang J.L."/>
            <person name="Duke S."/>
            <person name="Garber M."/>
            <person name="Gentles A.J."/>
            <person name="Goodstadt L."/>
            <person name="Heger A."/>
            <person name="Jurka J."/>
            <person name="Kamal M."/>
            <person name="Mauceli E."/>
            <person name="Searle S.M."/>
            <person name="Sharpe T."/>
            <person name="Baker M.L."/>
            <person name="Batzer M.A."/>
            <person name="Benos P.V."/>
            <person name="Belov K."/>
            <person name="Clamp M."/>
            <person name="Cook A."/>
            <person name="Cuff J."/>
            <person name="Das R."/>
            <person name="Davidow L."/>
            <person name="Deakin J.E."/>
            <person name="Fazzari M.J."/>
            <person name="Glass J.L."/>
            <person name="Grabherr M."/>
            <person name="Greally J.M."/>
            <person name="Gu W."/>
            <person name="Hore T.A."/>
            <person name="Huttley G.A."/>
            <person name="Kleber M."/>
            <person name="Jirtle R.L."/>
            <person name="Koina E."/>
            <person name="Lee J.T."/>
            <person name="Mahony S."/>
            <person name="Marra M.A."/>
            <person name="Miller R.D."/>
            <person name="Nicholls R.D."/>
            <person name="Oda M."/>
            <person name="Papenfuss A.T."/>
            <person name="Parra Z.E."/>
            <person name="Pollock D.D."/>
            <person name="Ray D.A."/>
            <person name="Schein J.E."/>
            <person name="Speed T.P."/>
            <person name="Thompson K."/>
            <person name="VandeBerg J.L."/>
            <person name="Wade C.M."/>
            <person name="Walker J.A."/>
            <person name="Waters P.D."/>
            <person name="Webber C."/>
            <person name="Weidman J.R."/>
            <person name="Xie X."/>
            <person name="Zody M.C."/>
            <person name="Baldwin J."/>
            <person name="Abdouelleil A."/>
            <person name="Abdulkadir J."/>
            <person name="Abebe A."/>
            <person name="Abera B."/>
            <person name="Abreu J."/>
            <person name="Acer S.C."/>
            <person name="Aftuck L."/>
            <person name="Alexander A."/>
            <person name="An P."/>
            <person name="Anderson E."/>
            <person name="Anderson S."/>
            <person name="Arachi H."/>
            <person name="Azer M."/>
            <person name="Bachantsang P."/>
            <person name="Barry A."/>
            <person name="Bayul T."/>
            <person name="Berlin A."/>
            <person name="Bessette D."/>
            <person name="Bloom T."/>
            <person name="Bloom T."/>
            <person name="Boguslavskiy L."/>
            <person name="Bonnet C."/>
            <person name="Boukhgalter B."/>
            <person name="Bourzgui I."/>
            <person name="Brown A."/>
            <person name="Cahill P."/>
            <person name="Channer S."/>
            <person name="Cheshatsang Y."/>
            <person name="Chuda L."/>
            <person name="Citroen M."/>
            <person name="Collymore A."/>
            <person name="Cooke P."/>
            <person name="Costello M."/>
            <person name="D'Aco K."/>
            <person name="Daza R."/>
            <person name="De Haan G."/>
            <person name="DeGray S."/>
            <person name="DeMaso C."/>
            <person name="Dhargay N."/>
            <person name="Dooley K."/>
            <person name="Dooley E."/>
            <person name="Doricent M."/>
            <person name="Dorje P."/>
            <person name="Dorjee K."/>
            <person name="Dupes A."/>
            <person name="Elong R."/>
            <person name="Falk J."/>
            <person name="Farina A."/>
            <person name="Faro S."/>
            <person name="Ferguson D."/>
            <person name="Fisher S."/>
            <person name="Foley C.D."/>
            <person name="Franke A."/>
            <person name="Friedrich D."/>
            <person name="Gadbois L."/>
            <person name="Gearin G."/>
            <person name="Gearin C.R."/>
            <person name="Giannoukos G."/>
            <person name="Goode T."/>
            <person name="Graham J."/>
            <person name="Grandbois E."/>
            <person name="Grewal S."/>
            <person name="Gyaltsen K."/>
            <person name="Hafez N."/>
            <person name="Hagos B."/>
            <person name="Hall J."/>
            <person name="Henson C."/>
            <person name="Hollinger A."/>
            <person name="Honan T."/>
            <person name="Huard M.D."/>
            <person name="Hughes L."/>
            <person name="Hurhula B."/>
            <person name="Husby M.E."/>
            <person name="Kamat A."/>
            <person name="Kanga B."/>
            <person name="Kashin S."/>
            <person name="Khazanovich D."/>
            <person name="Kisner P."/>
            <person name="Lance K."/>
            <person name="Lara M."/>
            <person name="Lee W."/>
            <person name="Lennon N."/>
            <person name="Letendre F."/>
            <person name="LeVine R."/>
            <person name="Lipovsky A."/>
            <person name="Liu X."/>
            <person name="Liu J."/>
            <person name="Liu S."/>
            <person name="Lokyitsang T."/>
            <person name="Lokyitsang Y."/>
            <person name="Lubonja R."/>
            <person name="Lui A."/>
            <person name="MacDonald P."/>
            <person name="Magnisalis V."/>
            <person name="Maru K."/>
            <person name="Matthews C."/>
            <person name="McCusker W."/>
            <person name="McDonough S."/>
            <person name="Mehta T."/>
            <person name="Meldrim J."/>
            <person name="Meneus L."/>
            <person name="Mihai O."/>
            <person name="Mihalev A."/>
            <person name="Mihova T."/>
            <person name="Mittelman R."/>
            <person name="Mlenga V."/>
            <person name="Montmayeur A."/>
            <person name="Mulrain L."/>
            <person name="Navidi A."/>
            <person name="Naylor J."/>
            <person name="Negash T."/>
            <person name="Nguyen T."/>
            <person name="Nguyen N."/>
            <person name="Nicol R."/>
            <person name="Norbu C."/>
            <person name="Norbu N."/>
            <person name="Novod N."/>
            <person name="O'Neill B."/>
            <person name="Osman S."/>
            <person name="Markiewicz E."/>
            <person name="Oyono O.L."/>
            <person name="Patti C."/>
            <person name="Phunkhang P."/>
            <person name="Pierre F."/>
            <person name="Priest M."/>
            <person name="Raghuraman S."/>
            <person name="Rege F."/>
            <person name="Reyes R."/>
            <person name="Rise C."/>
            <person name="Rogov P."/>
            <person name="Ross K."/>
            <person name="Ryan E."/>
            <person name="Settipalli S."/>
            <person name="Shea T."/>
            <person name="Sherpa N."/>
            <person name="Shi L."/>
            <person name="Shih D."/>
            <person name="Sparrow T."/>
            <person name="Spaulding J."/>
            <person name="Stalker J."/>
            <person name="Stange-Thomann N."/>
            <person name="Stavropoulos S."/>
            <person name="Stone C."/>
            <person name="Strader C."/>
            <person name="Tesfaye S."/>
            <person name="Thomson T."/>
            <person name="Thoulutsang Y."/>
            <person name="Thoulutsang D."/>
            <person name="Topham K."/>
            <person name="Topping I."/>
            <person name="Tsamla T."/>
            <person name="Vassiliev H."/>
            <person name="Vo A."/>
            <person name="Wangchuk T."/>
            <person name="Wangdi T."/>
            <person name="Weiand M."/>
            <person name="Wilkinson J."/>
            <person name="Wilson A."/>
            <person name="Yadav S."/>
            <person name="Young G."/>
            <person name="Yu Q."/>
            <person name="Zembek L."/>
            <person name="Zhong D."/>
            <person name="Zimmer A."/>
            <person name="Zwirko Z."/>
            <person name="Jaffe D.B."/>
            <person name="Alvarez P."/>
            <person name="Brockman W."/>
            <person name="Butler J."/>
            <person name="Chin C."/>
            <person name="Gnerre S."/>
            <person name="MacCallum I."/>
            <person name="Graves J.A."/>
            <person name="Ponting C.P."/>
            <person name="Breen M."/>
            <person name="Samollow P.B."/>
            <person name="Lander E.S."/>
            <person name="Lindblad-Toh K."/>
        </authorList>
    </citation>
    <scope>NUCLEOTIDE SEQUENCE [LARGE SCALE GENOMIC DNA]</scope>
</reference>
<evidence type="ECO:0000313" key="6">
    <source>
        <dbReference type="Ensembl" id="ENSMODP00000014741.5"/>
    </source>
</evidence>
<keyword evidence="3" id="KW-0411">Iron-sulfur</keyword>
<dbReference type="Bgee" id="ENSMODG00000011768">
    <property type="expression patterns" value="Expressed in forelimb bud and 18 other cell types or tissues"/>
</dbReference>
<dbReference type="GeneTree" id="ENSGT00940000157796"/>
<keyword evidence="4" id="KW-0812">Transmembrane</keyword>